<evidence type="ECO:0000313" key="1">
    <source>
        <dbReference type="EMBL" id="GAA3789233.1"/>
    </source>
</evidence>
<gene>
    <name evidence="1" type="ORF">GCM10022271_22180</name>
</gene>
<reference evidence="2" key="1">
    <citation type="journal article" date="2019" name="Int. J. Syst. Evol. Microbiol.">
        <title>The Global Catalogue of Microorganisms (GCM) 10K type strain sequencing project: providing services to taxonomists for standard genome sequencing and annotation.</title>
        <authorList>
            <consortium name="The Broad Institute Genomics Platform"/>
            <consortium name="The Broad Institute Genome Sequencing Center for Infectious Disease"/>
            <person name="Wu L."/>
            <person name="Ma J."/>
        </authorList>
    </citation>
    <scope>NUCLEOTIDE SEQUENCE [LARGE SCALE GENOMIC DNA]</scope>
    <source>
        <strain evidence="2">JCM 17525</strain>
    </source>
</reference>
<sequence length="95" mass="10974">MNVANSQGYAKDSLQIKVYTEILYKNNIATEITLKKVFCDYCSNTQNEAIAKEAIRRSNLEKYEAYNRLQNGIKRIATYIRVSKKDFAALNEKDN</sequence>
<protein>
    <submittedName>
        <fullName evidence="1">Uncharacterized protein</fullName>
    </submittedName>
</protein>
<comment type="caution">
    <text evidence="1">The sequence shown here is derived from an EMBL/GenBank/DDBJ whole genome shotgun (WGS) entry which is preliminary data.</text>
</comment>
<keyword evidence="2" id="KW-1185">Reference proteome</keyword>
<accession>A0ABP7HHP9</accession>
<dbReference type="EMBL" id="BAABBI010000003">
    <property type="protein sequence ID" value="GAA3789233.1"/>
    <property type="molecule type" value="Genomic_DNA"/>
</dbReference>
<name>A0ABP7HHP9_9FLAO</name>
<organism evidence="1 2">
    <name type="scientific">Corallibacter vietnamensis</name>
    <dbReference type="NCBI Taxonomy" id="904130"/>
    <lineage>
        <taxon>Bacteria</taxon>
        <taxon>Pseudomonadati</taxon>
        <taxon>Bacteroidota</taxon>
        <taxon>Flavobacteriia</taxon>
        <taxon>Flavobacteriales</taxon>
        <taxon>Flavobacteriaceae</taxon>
        <taxon>Corallibacter</taxon>
    </lineage>
</organism>
<proteinExistence type="predicted"/>
<evidence type="ECO:0000313" key="2">
    <source>
        <dbReference type="Proteomes" id="UP001501456"/>
    </source>
</evidence>
<dbReference type="Proteomes" id="UP001501456">
    <property type="component" value="Unassembled WGS sequence"/>
</dbReference>
<dbReference type="RefSeq" id="WP_344730589.1">
    <property type="nucleotide sequence ID" value="NZ_BAABBI010000003.1"/>
</dbReference>